<organism evidence="1 2">
    <name type="scientific">Pistacia integerrima</name>
    <dbReference type="NCBI Taxonomy" id="434235"/>
    <lineage>
        <taxon>Eukaryota</taxon>
        <taxon>Viridiplantae</taxon>
        <taxon>Streptophyta</taxon>
        <taxon>Embryophyta</taxon>
        <taxon>Tracheophyta</taxon>
        <taxon>Spermatophyta</taxon>
        <taxon>Magnoliopsida</taxon>
        <taxon>eudicotyledons</taxon>
        <taxon>Gunneridae</taxon>
        <taxon>Pentapetalae</taxon>
        <taxon>rosids</taxon>
        <taxon>malvids</taxon>
        <taxon>Sapindales</taxon>
        <taxon>Anacardiaceae</taxon>
        <taxon>Pistacia</taxon>
    </lineage>
</organism>
<accession>A0ACC0Y269</accession>
<name>A0ACC0Y269_9ROSI</name>
<evidence type="ECO:0000313" key="1">
    <source>
        <dbReference type="EMBL" id="KAJ0027731.1"/>
    </source>
</evidence>
<comment type="caution">
    <text evidence="1">The sequence shown here is derived from an EMBL/GenBank/DDBJ whole genome shotgun (WGS) entry which is preliminary data.</text>
</comment>
<dbReference type="Proteomes" id="UP001163603">
    <property type="component" value="Chromosome 9"/>
</dbReference>
<reference evidence="2" key="1">
    <citation type="journal article" date="2023" name="G3 (Bethesda)">
        <title>Genome assembly and association tests identify interacting loci associated with vigor, precocity, and sex in interspecific pistachio rootstocks.</title>
        <authorList>
            <person name="Palmer W."/>
            <person name="Jacygrad E."/>
            <person name="Sagayaradj S."/>
            <person name="Cavanaugh K."/>
            <person name="Han R."/>
            <person name="Bertier L."/>
            <person name="Beede B."/>
            <person name="Kafkas S."/>
            <person name="Golino D."/>
            <person name="Preece J."/>
            <person name="Michelmore R."/>
        </authorList>
    </citation>
    <scope>NUCLEOTIDE SEQUENCE [LARGE SCALE GENOMIC DNA]</scope>
</reference>
<dbReference type="EMBL" id="CM047744">
    <property type="protein sequence ID" value="KAJ0027731.1"/>
    <property type="molecule type" value="Genomic_DNA"/>
</dbReference>
<gene>
    <name evidence="1" type="ORF">Pint_35612</name>
</gene>
<proteinExistence type="predicted"/>
<sequence length="126" mass="14765">MGKRTLLLIRFLAITHNVKRGYLAPEYAISGHLTRTSDVYSFGVLLLEIINRRRVVVFDLEQREHYLVQKAWEVYNAGNLVKLVDPTLQMNYPEEEAIRFFKVGLLCVQENVRLRRQCRSSQDVVQ</sequence>
<evidence type="ECO:0000313" key="2">
    <source>
        <dbReference type="Proteomes" id="UP001163603"/>
    </source>
</evidence>
<keyword evidence="2" id="KW-1185">Reference proteome</keyword>
<protein>
    <submittedName>
        <fullName evidence="1">Uncharacterized protein</fullName>
    </submittedName>
</protein>